<dbReference type="EMBL" id="NCKW01011244">
    <property type="protein sequence ID" value="POM63942.1"/>
    <property type="molecule type" value="Genomic_DNA"/>
</dbReference>
<evidence type="ECO:0000313" key="1">
    <source>
        <dbReference type="EMBL" id="POM63942.1"/>
    </source>
</evidence>
<name>A0A2P4XEH2_9STRA</name>
<keyword evidence="2" id="KW-1185">Reference proteome</keyword>
<sequence>MPMGKLIASQSLNISDQGLDEAYDKQPLEVTNNLDEKQEELLAARLVRQPVHRYFLSDEGSMLFIGPLMDPRPSAGGHTSMGACERHLIKDVSLFLEKIEITRCVTLTPIEFP</sequence>
<gene>
    <name evidence="1" type="ORF">PHPALM_20597</name>
</gene>
<comment type="caution">
    <text evidence="1">The sequence shown here is derived from an EMBL/GenBank/DDBJ whole genome shotgun (WGS) entry which is preliminary data.</text>
</comment>
<organism evidence="1 2">
    <name type="scientific">Phytophthora palmivora</name>
    <dbReference type="NCBI Taxonomy" id="4796"/>
    <lineage>
        <taxon>Eukaryota</taxon>
        <taxon>Sar</taxon>
        <taxon>Stramenopiles</taxon>
        <taxon>Oomycota</taxon>
        <taxon>Peronosporomycetes</taxon>
        <taxon>Peronosporales</taxon>
        <taxon>Peronosporaceae</taxon>
        <taxon>Phytophthora</taxon>
    </lineage>
</organism>
<reference evidence="1 2" key="1">
    <citation type="journal article" date="2017" name="Genome Biol. Evol.">
        <title>Phytophthora megakarya and P. palmivora, closely related causal agents of cacao black pod rot, underwent increases in genome sizes and gene numbers by different mechanisms.</title>
        <authorList>
            <person name="Ali S.S."/>
            <person name="Shao J."/>
            <person name="Lary D.J."/>
            <person name="Kronmiller B."/>
            <person name="Shen D."/>
            <person name="Strem M.D."/>
            <person name="Amoako-Attah I."/>
            <person name="Akrofi A.Y."/>
            <person name="Begoude B.A."/>
            <person name="Ten Hoopen G.M."/>
            <person name="Coulibaly K."/>
            <person name="Kebe B.I."/>
            <person name="Melnick R.L."/>
            <person name="Guiltinan M.J."/>
            <person name="Tyler B.M."/>
            <person name="Meinhardt L.W."/>
            <person name="Bailey B.A."/>
        </authorList>
    </citation>
    <scope>NUCLEOTIDE SEQUENCE [LARGE SCALE GENOMIC DNA]</scope>
    <source>
        <strain evidence="2">sbr112.9</strain>
    </source>
</reference>
<accession>A0A2P4XEH2</accession>
<dbReference type="Proteomes" id="UP000237271">
    <property type="component" value="Unassembled WGS sequence"/>
</dbReference>
<protein>
    <submittedName>
        <fullName evidence="1">Uncharacterized protein</fullName>
    </submittedName>
</protein>
<evidence type="ECO:0000313" key="2">
    <source>
        <dbReference type="Proteomes" id="UP000237271"/>
    </source>
</evidence>
<dbReference type="AlphaFoldDB" id="A0A2P4XEH2"/>
<proteinExistence type="predicted"/>